<organism evidence="2 3">
    <name type="scientific">Gemmiger gallinarum</name>
    <dbReference type="NCBI Taxonomy" id="2779354"/>
    <lineage>
        <taxon>Bacteria</taxon>
        <taxon>Bacillati</taxon>
        <taxon>Bacillota</taxon>
        <taxon>Clostridia</taxon>
        <taxon>Eubacteriales</taxon>
        <taxon>Gemmiger</taxon>
    </lineage>
</organism>
<evidence type="ECO:0000259" key="1">
    <source>
        <dbReference type="Pfam" id="PF18860"/>
    </source>
</evidence>
<sequence>MDKISEITRRDIVDIIKNGFSVELDEEEYDSSSGEYITERTVIMPYSGRLDTLGFLSRLYDLKELPSHDSRCRTAYDDISCHLRWGDYEEECWFFEDERFNLRPGDGDGTLLRFMCEMLHPAVRNEKDPWKQYLQKFNSLLRVDGYELYPTQHISGRDVYGAREYVEPDRPLLPENLFSERYKDLIDYGHGQPVDHISNHVDYKAKKHICSVMTDFAEPILYRPNRYDNWTEKTDALNVAVNRLNEFMDIPVIDLRGAMFSPCPVSELLANYFTPFIFDVVEFQYDELSTGEKGPFQEAINAVFQKDNLSFRLTDRGLVEQLAKHEVLSPEIIILSEQIKEPGLKELFDLAVENHMQPNLQAHKEAVEKLWDVLERLKTYYTDLDKKKSTEKIVQSMSNGQDAYESLFNAEFKALTDIGNHFRIRHHETNRVDITDIRYYDYFFNRCLSLIALAIQYL</sequence>
<dbReference type="InterPro" id="IPR041427">
    <property type="entry name" value="AbiJ-NTD3"/>
</dbReference>
<dbReference type="Pfam" id="PF18860">
    <property type="entry name" value="AbiJ_NTD3"/>
    <property type="match status" value="1"/>
</dbReference>
<reference evidence="2 3" key="1">
    <citation type="submission" date="2020-10" db="EMBL/GenBank/DDBJ databases">
        <title>ChiBAC.</title>
        <authorList>
            <person name="Zenner C."/>
            <person name="Hitch T.C.A."/>
            <person name="Clavel T."/>
        </authorList>
    </citation>
    <scope>NUCLEOTIDE SEQUENCE [LARGE SCALE GENOMIC DNA]</scope>
    <source>
        <strain evidence="2 3">DSM 109015</strain>
    </source>
</reference>
<dbReference type="Proteomes" id="UP000768567">
    <property type="component" value="Unassembled WGS sequence"/>
</dbReference>
<dbReference type="RefSeq" id="WP_193499936.1">
    <property type="nucleotide sequence ID" value="NZ_JADCKC010000001.1"/>
</dbReference>
<proteinExistence type="predicted"/>
<protein>
    <recommendedName>
        <fullName evidence="1">AbiJ-NTD3 domain-containing protein</fullName>
    </recommendedName>
</protein>
<evidence type="ECO:0000313" key="3">
    <source>
        <dbReference type="Proteomes" id="UP000768567"/>
    </source>
</evidence>
<feature type="domain" description="AbiJ-NTD3" evidence="1">
    <location>
        <begin position="3"/>
        <end position="166"/>
    </location>
</feature>
<comment type="caution">
    <text evidence="2">The sequence shown here is derived from an EMBL/GenBank/DDBJ whole genome shotgun (WGS) entry which is preliminary data.</text>
</comment>
<name>A0ABR9R0K2_9FIRM</name>
<keyword evidence="3" id="KW-1185">Reference proteome</keyword>
<accession>A0ABR9R0K2</accession>
<gene>
    <name evidence="2" type="ORF">INF35_02410</name>
</gene>
<evidence type="ECO:0000313" key="2">
    <source>
        <dbReference type="EMBL" id="MBE5036643.1"/>
    </source>
</evidence>
<dbReference type="EMBL" id="JADCKC010000001">
    <property type="protein sequence ID" value="MBE5036643.1"/>
    <property type="molecule type" value="Genomic_DNA"/>
</dbReference>